<reference evidence="2 3" key="1">
    <citation type="journal article" date="2013" name="Stand. Genomic Sci.">
        <title>Genomic Encyclopedia of Type Strains, Phase I: The one thousand microbial genomes (KMG-I) project.</title>
        <authorList>
            <person name="Kyrpides N.C."/>
            <person name="Woyke T."/>
            <person name="Eisen J.A."/>
            <person name="Garrity G."/>
            <person name="Lilburn T.G."/>
            <person name="Beck B.J."/>
            <person name="Whitman W.B."/>
            <person name="Hugenholtz P."/>
            <person name="Klenk H.P."/>
        </authorList>
    </citation>
    <scope>NUCLEOTIDE SEQUENCE [LARGE SCALE GENOMIC DNA]</scope>
    <source>
        <strain evidence="2 3">DSM 13484</strain>
    </source>
</reference>
<name>A0A562SZT0_CHIJA</name>
<dbReference type="EMBL" id="VLLG01000004">
    <property type="protein sequence ID" value="TWI86336.1"/>
    <property type="molecule type" value="Genomic_DNA"/>
</dbReference>
<sequence>MDTQIIHTIITAGTTYMIAGTALALFGLYKMGFHKMVTDFFTGKSANNG</sequence>
<keyword evidence="1" id="KW-0812">Transmembrane</keyword>
<evidence type="ECO:0000313" key="3">
    <source>
        <dbReference type="Proteomes" id="UP000316778"/>
    </source>
</evidence>
<organism evidence="2 3">
    <name type="scientific">Chitinophaga japonensis</name>
    <name type="common">Flexibacter japonensis</name>
    <dbReference type="NCBI Taxonomy" id="104662"/>
    <lineage>
        <taxon>Bacteria</taxon>
        <taxon>Pseudomonadati</taxon>
        <taxon>Bacteroidota</taxon>
        <taxon>Chitinophagia</taxon>
        <taxon>Chitinophagales</taxon>
        <taxon>Chitinophagaceae</taxon>
        <taxon>Chitinophaga</taxon>
    </lineage>
</organism>
<protein>
    <submittedName>
        <fullName evidence="2">Uncharacterized protein</fullName>
    </submittedName>
</protein>
<gene>
    <name evidence="2" type="ORF">LX66_3590</name>
</gene>
<evidence type="ECO:0000313" key="2">
    <source>
        <dbReference type="EMBL" id="TWI86336.1"/>
    </source>
</evidence>
<keyword evidence="1" id="KW-1133">Transmembrane helix</keyword>
<evidence type="ECO:0000256" key="1">
    <source>
        <dbReference type="SAM" id="Phobius"/>
    </source>
</evidence>
<comment type="caution">
    <text evidence="2">The sequence shown here is derived from an EMBL/GenBank/DDBJ whole genome shotgun (WGS) entry which is preliminary data.</text>
</comment>
<dbReference type="AlphaFoldDB" id="A0A562SZT0"/>
<dbReference type="Proteomes" id="UP000316778">
    <property type="component" value="Unassembled WGS sequence"/>
</dbReference>
<dbReference type="RefSeq" id="WP_158642670.1">
    <property type="nucleotide sequence ID" value="NZ_BAAAFY010000005.1"/>
</dbReference>
<keyword evidence="1" id="KW-0472">Membrane</keyword>
<feature type="transmembrane region" description="Helical" evidence="1">
    <location>
        <begin position="6"/>
        <end position="29"/>
    </location>
</feature>
<accession>A0A562SZT0</accession>
<keyword evidence="3" id="KW-1185">Reference proteome</keyword>
<proteinExistence type="predicted"/>